<evidence type="ECO:0000313" key="2">
    <source>
        <dbReference type="EMBL" id="MEU1955231.1"/>
    </source>
</evidence>
<keyword evidence="3" id="KW-1185">Reference proteome</keyword>
<evidence type="ECO:0008006" key="4">
    <source>
        <dbReference type="Google" id="ProtNLM"/>
    </source>
</evidence>
<evidence type="ECO:0000313" key="3">
    <source>
        <dbReference type="Proteomes" id="UP001550628"/>
    </source>
</evidence>
<keyword evidence="1" id="KW-0732">Signal</keyword>
<gene>
    <name evidence="2" type="ORF">ABZ510_25635</name>
</gene>
<feature type="signal peptide" evidence="1">
    <location>
        <begin position="1"/>
        <end position="26"/>
    </location>
</feature>
<proteinExistence type="predicted"/>
<organism evidence="2 3">
    <name type="scientific">Nocardia rhamnosiphila</name>
    <dbReference type="NCBI Taxonomy" id="426716"/>
    <lineage>
        <taxon>Bacteria</taxon>
        <taxon>Bacillati</taxon>
        <taxon>Actinomycetota</taxon>
        <taxon>Actinomycetes</taxon>
        <taxon>Mycobacteriales</taxon>
        <taxon>Nocardiaceae</taxon>
        <taxon>Nocardia</taxon>
    </lineage>
</organism>
<accession>A0ABV2WWG2</accession>
<protein>
    <recommendedName>
        <fullName evidence="4">Lipoprotein</fullName>
    </recommendedName>
</protein>
<dbReference type="EMBL" id="JBEYBF010000021">
    <property type="protein sequence ID" value="MEU1955231.1"/>
    <property type="molecule type" value="Genomic_DNA"/>
</dbReference>
<dbReference type="RefSeq" id="WP_356958758.1">
    <property type="nucleotide sequence ID" value="NZ_JBEYBD010000017.1"/>
</dbReference>
<comment type="caution">
    <text evidence="2">The sequence shown here is derived from an EMBL/GenBank/DDBJ whole genome shotgun (WGS) entry which is preliminary data.</text>
</comment>
<dbReference type="Proteomes" id="UP001550628">
    <property type="component" value="Unassembled WGS sequence"/>
</dbReference>
<evidence type="ECO:0000256" key="1">
    <source>
        <dbReference type="SAM" id="SignalP"/>
    </source>
</evidence>
<feature type="chain" id="PRO_5046200153" description="Lipoprotein" evidence="1">
    <location>
        <begin position="27"/>
        <end position="116"/>
    </location>
</feature>
<reference evidence="2 3" key="1">
    <citation type="submission" date="2024-06" db="EMBL/GenBank/DDBJ databases">
        <title>The Natural Products Discovery Center: Release of the First 8490 Sequenced Strains for Exploring Actinobacteria Biosynthetic Diversity.</title>
        <authorList>
            <person name="Kalkreuter E."/>
            <person name="Kautsar S.A."/>
            <person name="Yang D."/>
            <person name="Bader C.D."/>
            <person name="Teijaro C.N."/>
            <person name="Fluegel L."/>
            <person name="Davis C.M."/>
            <person name="Simpson J.R."/>
            <person name="Lauterbach L."/>
            <person name="Steele A.D."/>
            <person name="Gui C."/>
            <person name="Meng S."/>
            <person name="Li G."/>
            <person name="Viehrig K."/>
            <person name="Ye F."/>
            <person name="Su P."/>
            <person name="Kiefer A.F."/>
            <person name="Nichols A."/>
            <person name="Cepeda A.J."/>
            <person name="Yan W."/>
            <person name="Fan B."/>
            <person name="Jiang Y."/>
            <person name="Adhikari A."/>
            <person name="Zheng C.-J."/>
            <person name="Schuster L."/>
            <person name="Cowan T.M."/>
            <person name="Smanski M.J."/>
            <person name="Chevrette M.G."/>
            <person name="De Carvalho L.P.S."/>
            <person name="Shen B."/>
        </authorList>
    </citation>
    <scope>NUCLEOTIDE SEQUENCE [LARGE SCALE GENOMIC DNA]</scope>
    <source>
        <strain evidence="2 3">NPDC019708</strain>
    </source>
</reference>
<sequence>MSATSTGRRFLTAVALAAICACTAGAGASGAETPAAGIPLTNAVQTWDFELAAKYYAKVDCYFETLDRKQAEGPTQFEGTGKTDVDAIKNAKSKAQSAAERGWKVKHCHPKKVWKK</sequence>
<name>A0ABV2WWG2_9NOCA</name>